<reference evidence="2" key="1">
    <citation type="journal article" date="2022" name="bioRxiv">
        <title>Sequencing and chromosome-scale assembly of the giantPleurodeles waltlgenome.</title>
        <authorList>
            <person name="Brown T."/>
            <person name="Elewa A."/>
            <person name="Iarovenko S."/>
            <person name="Subramanian E."/>
            <person name="Araus A.J."/>
            <person name="Petzold A."/>
            <person name="Susuki M."/>
            <person name="Suzuki K.-i.T."/>
            <person name="Hayashi T."/>
            <person name="Toyoda A."/>
            <person name="Oliveira C."/>
            <person name="Osipova E."/>
            <person name="Leigh N.D."/>
            <person name="Simon A."/>
            <person name="Yun M.H."/>
        </authorList>
    </citation>
    <scope>NUCLEOTIDE SEQUENCE</scope>
    <source>
        <strain evidence="2">20211129_DDA</strain>
        <tissue evidence="2">Liver</tissue>
    </source>
</reference>
<name>A0AAV7T8Q4_PLEWA</name>
<evidence type="ECO:0000313" key="3">
    <source>
        <dbReference type="Proteomes" id="UP001066276"/>
    </source>
</evidence>
<dbReference type="Proteomes" id="UP001066276">
    <property type="component" value="Chromosome 4_1"/>
</dbReference>
<organism evidence="2 3">
    <name type="scientific">Pleurodeles waltl</name>
    <name type="common">Iberian ribbed newt</name>
    <dbReference type="NCBI Taxonomy" id="8319"/>
    <lineage>
        <taxon>Eukaryota</taxon>
        <taxon>Metazoa</taxon>
        <taxon>Chordata</taxon>
        <taxon>Craniata</taxon>
        <taxon>Vertebrata</taxon>
        <taxon>Euteleostomi</taxon>
        <taxon>Amphibia</taxon>
        <taxon>Batrachia</taxon>
        <taxon>Caudata</taxon>
        <taxon>Salamandroidea</taxon>
        <taxon>Salamandridae</taxon>
        <taxon>Pleurodelinae</taxon>
        <taxon>Pleurodeles</taxon>
    </lineage>
</organism>
<dbReference type="AlphaFoldDB" id="A0AAV7T8Q4"/>
<gene>
    <name evidence="2" type="ORF">NDU88_004643</name>
</gene>
<feature type="compositionally biased region" description="Basic and acidic residues" evidence="1">
    <location>
        <begin position="157"/>
        <end position="166"/>
    </location>
</feature>
<feature type="region of interest" description="Disordered" evidence="1">
    <location>
        <begin position="121"/>
        <end position="166"/>
    </location>
</feature>
<dbReference type="EMBL" id="JANPWB010000007">
    <property type="protein sequence ID" value="KAJ1172801.1"/>
    <property type="molecule type" value="Genomic_DNA"/>
</dbReference>
<evidence type="ECO:0000313" key="2">
    <source>
        <dbReference type="EMBL" id="KAJ1172801.1"/>
    </source>
</evidence>
<keyword evidence="3" id="KW-1185">Reference proteome</keyword>
<comment type="caution">
    <text evidence="2">The sequence shown here is derived from an EMBL/GenBank/DDBJ whole genome shotgun (WGS) entry which is preliminary data.</text>
</comment>
<accession>A0AAV7T8Q4</accession>
<protein>
    <submittedName>
        <fullName evidence="2">Uncharacterized protein</fullName>
    </submittedName>
</protein>
<evidence type="ECO:0000256" key="1">
    <source>
        <dbReference type="SAM" id="MobiDB-lite"/>
    </source>
</evidence>
<proteinExistence type="predicted"/>
<sequence length="166" mass="17235">MEPGYVEQALLLLRRAGRIVLVNQEALRALRPARRAAKGVAAAVLACSPPSSPARGAQVRIPGRVTGWGRGWEKVSGAGRTAIKGAGLRRRVGGFQHAHKGGAGALKARSLKGKEKLRHITVGREANRSVGNRSGGKGNAEASSEEGSWGGGSPQGTEERGQLSCS</sequence>